<feature type="region of interest" description="Disordered" evidence="1">
    <location>
        <begin position="166"/>
        <end position="227"/>
    </location>
</feature>
<feature type="compositionally biased region" description="Basic residues" evidence="1">
    <location>
        <begin position="206"/>
        <end position="221"/>
    </location>
</feature>
<feature type="compositionally biased region" description="Pro residues" evidence="1">
    <location>
        <begin position="72"/>
        <end position="82"/>
    </location>
</feature>
<organism evidence="2 3">
    <name type="scientific">Vanrija pseudolonga</name>
    <dbReference type="NCBI Taxonomy" id="143232"/>
    <lineage>
        <taxon>Eukaryota</taxon>
        <taxon>Fungi</taxon>
        <taxon>Dikarya</taxon>
        <taxon>Basidiomycota</taxon>
        <taxon>Agaricomycotina</taxon>
        <taxon>Tremellomycetes</taxon>
        <taxon>Trichosporonales</taxon>
        <taxon>Trichosporonaceae</taxon>
        <taxon>Vanrija</taxon>
    </lineage>
</organism>
<evidence type="ECO:0000313" key="3">
    <source>
        <dbReference type="Proteomes" id="UP000827549"/>
    </source>
</evidence>
<feature type="compositionally biased region" description="Low complexity" evidence="1">
    <location>
        <begin position="166"/>
        <end position="191"/>
    </location>
</feature>
<protein>
    <submittedName>
        <fullName evidence="2">Uncharacterized protein</fullName>
    </submittedName>
</protein>
<dbReference type="EMBL" id="CP086714">
    <property type="protein sequence ID" value="WOO76390.1"/>
    <property type="molecule type" value="Genomic_DNA"/>
</dbReference>
<keyword evidence="3" id="KW-1185">Reference proteome</keyword>
<feature type="region of interest" description="Disordered" evidence="1">
    <location>
        <begin position="53"/>
        <end position="90"/>
    </location>
</feature>
<sequence length="227" mass="22565">MCNGRPEGMVPFYVPCGDIPPPTTTPAPTLAPAETTTSANGVQLCNNGAPDGIPHWVPCSPGGGSPATESPSPTPTEAPAPPETTTQSSKEPIYFCTIGGVNHDIVIPCGKGGPGAGEYTPPAGLNAAPSNATIKTAAVTNSTTSVQVVPTTPTPSVIATVSVSPMTTAVPSSSSSAAPTASAAPVTQSPTPVSPAPSPSVTTSKPGKKKCPPRRRHKRVPRPAPPG</sequence>
<dbReference type="AlphaFoldDB" id="A0AAF0XYZ8"/>
<dbReference type="RefSeq" id="XP_062622422.1">
    <property type="nucleotide sequence ID" value="XM_062766438.1"/>
</dbReference>
<reference evidence="2" key="1">
    <citation type="submission" date="2023-10" db="EMBL/GenBank/DDBJ databases">
        <authorList>
            <person name="Noh H."/>
        </authorList>
    </citation>
    <scope>NUCLEOTIDE SEQUENCE</scope>
    <source>
        <strain evidence="2">DUCC4014</strain>
    </source>
</reference>
<accession>A0AAF0XYZ8</accession>
<name>A0AAF0XYZ8_9TREE</name>
<gene>
    <name evidence="2" type="ORF">LOC62_01G000014</name>
</gene>
<evidence type="ECO:0000313" key="2">
    <source>
        <dbReference type="EMBL" id="WOO76390.1"/>
    </source>
</evidence>
<proteinExistence type="predicted"/>
<dbReference type="Proteomes" id="UP000827549">
    <property type="component" value="Chromosome 1"/>
</dbReference>
<dbReference type="GeneID" id="87803276"/>
<evidence type="ECO:0000256" key="1">
    <source>
        <dbReference type="SAM" id="MobiDB-lite"/>
    </source>
</evidence>
<dbReference type="PRINTS" id="PR01217">
    <property type="entry name" value="PRICHEXTENSN"/>
</dbReference>